<keyword evidence="4 16" id="KW-0813">Transport</keyword>
<evidence type="ECO:0000313" key="20">
    <source>
        <dbReference type="EMBL" id="AGO19275.1"/>
    </source>
</evidence>
<keyword evidence="7" id="KW-0999">Mitochondrion inner membrane</keyword>
<evidence type="ECO:0000256" key="2">
    <source>
        <dbReference type="ARBA" id="ARBA00012944"/>
    </source>
</evidence>
<proteinExistence type="inferred from homology"/>
<dbReference type="InterPro" id="IPR018393">
    <property type="entry name" value="NADHpl_OxRdtase_5_subgr"/>
</dbReference>
<dbReference type="InterPro" id="IPR001516">
    <property type="entry name" value="Proton_antipo_N"/>
</dbReference>
<feature type="transmembrane region" description="Helical" evidence="16">
    <location>
        <begin position="136"/>
        <end position="155"/>
    </location>
</feature>
<comment type="function">
    <text evidence="16">Core subunit of the mitochondrial membrane respiratory chain NADH dehydrogenase (Complex I) which catalyzes electron transfer from NADH through the respiratory chain, using ubiquinone as an electron acceptor. Essential for the catalytic activity and assembly of complex I.</text>
</comment>
<dbReference type="GO" id="GO:0042773">
    <property type="term" value="P:ATP synthesis coupled electron transport"/>
    <property type="evidence" value="ECO:0007669"/>
    <property type="project" value="InterPro"/>
</dbReference>
<evidence type="ECO:0000256" key="14">
    <source>
        <dbReference type="ARBA" id="ARBA00023136"/>
    </source>
</evidence>
<feature type="domain" description="NADH-Ubiquinone oxidoreductase (complex I) chain 5 N-terminal" evidence="18">
    <location>
        <begin position="64"/>
        <end position="114"/>
    </location>
</feature>
<dbReference type="Gene3D" id="1.20.5.2700">
    <property type="match status" value="1"/>
</dbReference>
<evidence type="ECO:0000259" key="17">
    <source>
        <dbReference type="Pfam" id="PF00361"/>
    </source>
</evidence>
<feature type="transmembrane region" description="Helical" evidence="16">
    <location>
        <begin position="253"/>
        <end position="273"/>
    </location>
</feature>
<keyword evidence="10 16" id="KW-1133">Transmembrane helix</keyword>
<keyword evidence="13 16" id="KW-0496">Mitochondrion</keyword>
<evidence type="ECO:0000256" key="15">
    <source>
        <dbReference type="ARBA" id="ARBA00049551"/>
    </source>
</evidence>
<sequence>MYLLILTLPFLGSIITGLGGRWLGYYGASIFSTSCVLFSLLFSIIAFYEVGLIGTTCYISVSSWISSDTFNVNWGFLFDSLTVTMLVVVTFISSLVHIYSISYMENDPHFPRFMSFLEIFTFFMLILVTADNVIQMFVGWEGVGLASYLLINFWFTRLAANQSAIKALVVNRIGDFGLSLGIFTIFYVFHSVDYLTIFSLTPLMLNHFITFCNFQVHSITAIGIFLFIGAIGKSAQLGLHTWLPDAMEGPTPVSALIHAATMVTAGVFLMIRFSPLIEFSTTVLTVLVIVGSLTAFFASMTGVFQNDLKRVIAYSTCSQLGYMIFSCGMSSYNISLFHLSNHAFFKALLFLGAGSIIHAANDEQDMRRMGSLIKFLPITYSVMLIGSLSLVGFPFLTGFYSKDVILELSHILLYPNLNNIPGAFACWLGTMSAFFTAFYSFRLLFLTFLNNVNSSRTILDKICESSWVILTPLLILSICSILIGYSTKDLFIGLGTDFWKTSILILPKNSNFIESEYLDLFAKWLPFAVSILGIILASLINLMSDRLFLYNYFHKFICFLINKKWYWDIIYNRFMVYPILNFGYSVSFKNLDRGFIELSGPYGFSKWIPSWSILITQIQTGQITHYLYFMIMGLCLFLSHFIWIRF</sequence>
<evidence type="ECO:0000256" key="16">
    <source>
        <dbReference type="RuleBase" id="RU003404"/>
    </source>
</evidence>
<evidence type="ECO:0000256" key="5">
    <source>
        <dbReference type="ARBA" id="ARBA00022660"/>
    </source>
</evidence>
<evidence type="ECO:0000256" key="8">
    <source>
        <dbReference type="ARBA" id="ARBA00022967"/>
    </source>
</evidence>
<comment type="catalytic activity">
    <reaction evidence="15 16">
        <text>a ubiquinone + NADH + 5 H(+)(in) = a ubiquinol + NAD(+) + 4 H(+)(out)</text>
        <dbReference type="Rhea" id="RHEA:29091"/>
        <dbReference type="Rhea" id="RHEA-COMP:9565"/>
        <dbReference type="Rhea" id="RHEA-COMP:9566"/>
        <dbReference type="ChEBI" id="CHEBI:15378"/>
        <dbReference type="ChEBI" id="CHEBI:16389"/>
        <dbReference type="ChEBI" id="CHEBI:17976"/>
        <dbReference type="ChEBI" id="CHEBI:57540"/>
        <dbReference type="ChEBI" id="CHEBI:57945"/>
        <dbReference type="EC" id="7.1.1.2"/>
    </reaction>
</comment>
<dbReference type="AlphaFoldDB" id="V9NF18"/>
<evidence type="ECO:0000256" key="13">
    <source>
        <dbReference type="ARBA" id="ARBA00023128"/>
    </source>
</evidence>
<dbReference type="PANTHER" id="PTHR42829">
    <property type="entry name" value="NADH-UBIQUINONE OXIDOREDUCTASE CHAIN 5"/>
    <property type="match status" value="1"/>
</dbReference>
<evidence type="ECO:0000256" key="10">
    <source>
        <dbReference type="ARBA" id="ARBA00022989"/>
    </source>
</evidence>
<feature type="domain" description="NADH:quinone oxidoreductase/Mrp antiporter transmembrane" evidence="17">
    <location>
        <begin position="130"/>
        <end position="408"/>
    </location>
</feature>
<feature type="transmembrane region" description="Helical" evidence="16">
    <location>
        <begin position="36"/>
        <end position="61"/>
    </location>
</feature>
<dbReference type="NCBIfam" id="NF005141">
    <property type="entry name" value="PRK06590.1"/>
    <property type="match status" value="1"/>
</dbReference>
<feature type="transmembrane region" description="Helical" evidence="16">
    <location>
        <begin position="466"/>
        <end position="485"/>
    </location>
</feature>
<keyword evidence="14 16" id="KW-0472">Membrane</keyword>
<dbReference type="PRINTS" id="PR01435">
    <property type="entry name" value="NPOXDRDTASE5"/>
</dbReference>
<dbReference type="GO" id="GO:0015990">
    <property type="term" value="P:electron transport coupled proton transport"/>
    <property type="evidence" value="ECO:0007669"/>
    <property type="project" value="TreeGrafter"/>
</dbReference>
<keyword evidence="12 16" id="KW-0830">Ubiquinone</keyword>
<keyword evidence="11 16" id="KW-0520">NAD</keyword>
<comment type="subcellular location">
    <subcellularLocation>
        <location evidence="1">Mitochondrion inner membrane</location>
        <topology evidence="1">Multi-pass membrane protein</topology>
    </subcellularLocation>
</comment>
<dbReference type="GO" id="GO:0005743">
    <property type="term" value="C:mitochondrial inner membrane"/>
    <property type="evidence" value="ECO:0007669"/>
    <property type="project" value="UniProtKB-SubCell"/>
</dbReference>
<dbReference type="InterPro" id="IPR001750">
    <property type="entry name" value="ND/Mrp_TM"/>
</dbReference>
<feature type="transmembrane region" description="Helical" evidence="16">
    <location>
        <begin position="113"/>
        <end position="130"/>
    </location>
</feature>
<dbReference type="GO" id="GO:0008137">
    <property type="term" value="F:NADH dehydrogenase (ubiquinone) activity"/>
    <property type="evidence" value="ECO:0007669"/>
    <property type="project" value="UniProtKB-EC"/>
</dbReference>
<evidence type="ECO:0000259" key="18">
    <source>
        <dbReference type="Pfam" id="PF00662"/>
    </source>
</evidence>
<comment type="similarity">
    <text evidence="16">Belongs to the complex I subunit 5 family.</text>
</comment>
<evidence type="ECO:0000256" key="7">
    <source>
        <dbReference type="ARBA" id="ARBA00022792"/>
    </source>
</evidence>
<feature type="transmembrane region" description="Helical" evidence="16">
    <location>
        <begin position="81"/>
        <end position="101"/>
    </location>
</feature>
<organism evidence="20">
    <name type="scientific">Rhodymenia pseudopalmata</name>
    <name type="common">Red alga</name>
    <dbReference type="NCBI Taxonomy" id="31502"/>
    <lineage>
        <taxon>Eukaryota</taxon>
        <taxon>Rhodophyta</taxon>
        <taxon>Florideophyceae</taxon>
        <taxon>Rhodymeniophycidae</taxon>
        <taxon>Rhodymeniales</taxon>
        <taxon>Rhodymeniaceae</taxon>
        <taxon>Rhodymenia</taxon>
    </lineage>
</organism>
<reference evidence="20" key="1">
    <citation type="journal article" date="2014" name="Mitochondrial DNA">
        <title>Complete mitochondrial genome of sublittoral macroalga Rhodymenia pseudopalmata (Rhodymeniales, Rhodophyta).</title>
        <authorList>
            <person name="Kim K.M."/>
            <person name="Yang E.C."/>
            <person name="Yi G."/>
            <person name="Yoon H.S."/>
        </authorList>
    </citation>
    <scope>NUCLEOTIDE SEQUENCE</scope>
</reference>
<feature type="transmembrane region" description="Helical" evidence="16">
    <location>
        <begin position="420"/>
        <end position="445"/>
    </location>
</feature>
<evidence type="ECO:0000256" key="9">
    <source>
        <dbReference type="ARBA" id="ARBA00022982"/>
    </source>
</evidence>
<feature type="transmembrane region" description="Helical" evidence="16">
    <location>
        <begin position="279"/>
        <end position="299"/>
    </location>
</feature>
<evidence type="ECO:0000259" key="19">
    <source>
        <dbReference type="Pfam" id="PF06455"/>
    </source>
</evidence>
<dbReference type="PRINTS" id="PR01434">
    <property type="entry name" value="NADHDHGNASE5"/>
</dbReference>
<dbReference type="InterPro" id="IPR010934">
    <property type="entry name" value="NADH_DH_su5_C"/>
</dbReference>
<accession>V9NF18</accession>
<evidence type="ECO:0000256" key="6">
    <source>
        <dbReference type="ARBA" id="ARBA00022692"/>
    </source>
</evidence>
<feature type="transmembrane region" description="Helical" evidence="16">
    <location>
        <begin position="626"/>
        <end position="644"/>
    </location>
</feature>
<evidence type="ECO:0000256" key="12">
    <source>
        <dbReference type="ARBA" id="ARBA00023075"/>
    </source>
</evidence>
<feature type="transmembrane region" description="Helical" evidence="16">
    <location>
        <begin position="167"/>
        <end position="188"/>
    </location>
</feature>
<dbReference type="EC" id="7.1.1.2" evidence="2 16"/>
<keyword evidence="6 16" id="KW-0812">Transmembrane</keyword>
<protein>
    <recommendedName>
        <fullName evidence="3 16">NADH-ubiquinone oxidoreductase chain 5</fullName>
        <ecNumber evidence="2 16">7.1.1.2</ecNumber>
    </recommendedName>
</protein>
<keyword evidence="9" id="KW-0249">Electron transport</keyword>
<keyword evidence="8" id="KW-1278">Translocase</keyword>
<dbReference type="Pfam" id="PF06455">
    <property type="entry name" value="NADH5_C"/>
    <property type="match status" value="1"/>
</dbReference>
<dbReference type="Pfam" id="PF00662">
    <property type="entry name" value="Proton_antipo_N"/>
    <property type="match status" value="1"/>
</dbReference>
<evidence type="ECO:0000256" key="4">
    <source>
        <dbReference type="ARBA" id="ARBA00022448"/>
    </source>
</evidence>
<dbReference type="Pfam" id="PF00361">
    <property type="entry name" value="Proton_antipo_M"/>
    <property type="match status" value="1"/>
</dbReference>
<evidence type="ECO:0000256" key="11">
    <source>
        <dbReference type="ARBA" id="ARBA00023027"/>
    </source>
</evidence>
<keyword evidence="5" id="KW-0679">Respiratory chain</keyword>
<feature type="transmembrane region" description="Helical" evidence="16">
    <location>
        <begin position="208"/>
        <end position="232"/>
    </location>
</feature>
<feature type="transmembrane region" description="Helical" evidence="16">
    <location>
        <begin position="6"/>
        <end position="24"/>
    </location>
</feature>
<feature type="transmembrane region" description="Helical" evidence="16">
    <location>
        <begin position="372"/>
        <end position="400"/>
    </location>
</feature>
<geneLocation type="mitochondrion" evidence="20"/>
<name>V9NF18_RHOPU</name>
<feature type="domain" description="NADH dehydrogenase subunit 5 C-terminal" evidence="19">
    <location>
        <begin position="439"/>
        <end position="638"/>
    </location>
</feature>
<feature type="transmembrane region" description="Helical" evidence="16">
    <location>
        <begin position="311"/>
        <end position="331"/>
    </location>
</feature>
<dbReference type="RefSeq" id="YP_008994223.1">
    <property type="nucleotide sequence ID" value="NC_023252.1"/>
</dbReference>
<dbReference type="GeneID" id="18129145"/>
<evidence type="ECO:0000256" key="1">
    <source>
        <dbReference type="ARBA" id="ARBA00004448"/>
    </source>
</evidence>
<dbReference type="NCBIfam" id="TIGR01974">
    <property type="entry name" value="NDH_I_L"/>
    <property type="match status" value="1"/>
</dbReference>
<feature type="transmembrane region" description="Helical" evidence="16">
    <location>
        <begin position="565"/>
        <end position="584"/>
    </location>
</feature>
<dbReference type="PANTHER" id="PTHR42829:SF2">
    <property type="entry name" value="NADH-UBIQUINONE OXIDOREDUCTASE CHAIN 5"/>
    <property type="match status" value="1"/>
</dbReference>
<evidence type="ECO:0000256" key="3">
    <source>
        <dbReference type="ARBA" id="ARBA00021096"/>
    </source>
</evidence>
<dbReference type="EMBL" id="KC875852">
    <property type="protein sequence ID" value="AGO19275.1"/>
    <property type="molecule type" value="Genomic_DNA"/>
</dbReference>
<dbReference type="GO" id="GO:0003954">
    <property type="term" value="F:NADH dehydrogenase activity"/>
    <property type="evidence" value="ECO:0007669"/>
    <property type="project" value="TreeGrafter"/>
</dbReference>
<dbReference type="InterPro" id="IPR003945">
    <property type="entry name" value="NU5C-like"/>
</dbReference>
<feature type="transmembrane region" description="Helical" evidence="16">
    <location>
        <begin position="524"/>
        <end position="544"/>
    </location>
</feature>
<gene>
    <name evidence="20" type="primary">nad5</name>
    <name evidence="20" type="ORF">Rhody.mt.31</name>
</gene>
<feature type="transmembrane region" description="Helical" evidence="16">
    <location>
        <begin position="343"/>
        <end position="360"/>
    </location>
</feature>